<reference evidence="3" key="1">
    <citation type="submission" date="2023-08" db="EMBL/GenBank/DDBJ databases">
        <authorList>
            <person name="Alioto T."/>
            <person name="Alioto T."/>
            <person name="Gomez Garrido J."/>
        </authorList>
    </citation>
    <scope>NUCLEOTIDE SEQUENCE</scope>
</reference>
<keyword evidence="2" id="KW-0812">Transmembrane</keyword>
<feature type="transmembrane region" description="Helical" evidence="2">
    <location>
        <begin position="195"/>
        <end position="217"/>
    </location>
</feature>
<gene>
    <name evidence="3" type="ORF">OCTVUL_1B028600</name>
</gene>
<dbReference type="EMBL" id="OX597839">
    <property type="protein sequence ID" value="CAI9741443.1"/>
    <property type="molecule type" value="Genomic_DNA"/>
</dbReference>
<keyword evidence="2" id="KW-1133">Transmembrane helix</keyword>
<name>A0AA36FPL0_OCTVU</name>
<feature type="region of interest" description="Disordered" evidence="1">
    <location>
        <begin position="380"/>
        <end position="439"/>
    </location>
</feature>
<dbReference type="InterPro" id="IPR019169">
    <property type="entry name" value="Transmembrane_26"/>
</dbReference>
<evidence type="ECO:0000256" key="1">
    <source>
        <dbReference type="SAM" id="MobiDB-lite"/>
    </source>
</evidence>
<feature type="compositionally biased region" description="Polar residues" evidence="1">
    <location>
        <begin position="421"/>
        <end position="439"/>
    </location>
</feature>
<keyword evidence="2" id="KW-0472">Membrane</keyword>
<dbReference type="PANTHER" id="PTHR22168:SF8">
    <property type="entry name" value="TRANSMEMBRANE PROTEIN 26"/>
    <property type="match status" value="1"/>
</dbReference>
<dbReference type="Pfam" id="PF09772">
    <property type="entry name" value="Tmem26"/>
    <property type="match status" value="1"/>
</dbReference>
<feature type="transmembrane region" description="Helical" evidence="2">
    <location>
        <begin position="6"/>
        <end position="24"/>
    </location>
</feature>
<proteinExistence type="predicted"/>
<evidence type="ECO:0000256" key="2">
    <source>
        <dbReference type="SAM" id="Phobius"/>
    </source>
</evidence>
<feature type="transmembrane region" description="Helical" evidence="2">
    <location>
        <begin position="62"/>
        <end position="83"/>
    </location>
</feature>
<accession>A0AA36FPL0</accession>
<feature type="compositionally biased region" description="Low complexity" evidence="1">
    <location>
        <begin position="400"/>
        <end position="409"/>
    </location>
</feature>
<dbReference type="Proteomes" id="UP001162480">
    <property type="component" value="Chromosome 26"/>
</dbReference>
<evidence type="ECO:0008006" key="5">
    <source>
        <dbReference type="Google" id="ProtNLM"/>
    </source>
</evidence>
<protein>
    <recommendedName>
        <fullName evidence="5">Transmembrane protein 26</fullName>
    </recommendedName>
</protein>
<evidence type="ECO:0000313" key="3">
    <source>
        <dbReference type="EMBL" id="CAI9741443.1"/>
    </source>
</evidence>
<evidence type="ECO:0000313" key="4">
    <source>
        <dbReference type="Proteomes" id="UP001162480"/>
    </source>
</evidence>
<feature type="transmembrane region" description="Helical" evidence="2">
    <location>
        <begin position="36"/>
        <end position="56"/>
    </location>
</feature>
<keyword evidence="4" id="KW-1185">Reference proteome</keyword>
<feature type="transmembrane region" description="Helical" evidence="2">
    <location>
        <begin position="277"/>
        <end position="295"/>
    </location>
</feature>
<feature type="compositionally biased region" description="Low complexity" evidence="1">
    <location>
        <begin position="380"/>
        <end position="390"/>
    </location>
</feature>
<sequence length="439" mass="50708">MGCLTIVRAIVVRMLFACHGLISLWRLYDVTKDLRFWYLAVTLVGLSFETAITVFKKDGKEWKWFCPSVFIYLLSVVPAIWFLELYEMEKRIQKDINSTLSAFNESTHDLHAHLGRFLGMKFEIHIPLRLSSDQWIRTLEQFLLLLLILGRWLLPKGKLTHDQLSQLLLVYIGTAADIVEFFDAFKEKEVRYNKLLCIIILSIWSMSLIQFSLVLTASSARHDQSGLVSQERKSRLKNCCQADVYGIMISIFLQDGPFLALRLMLIFKYKVDSYTNIFFTSKNSLVIILLIYRLVVVQIEMRKSNSPKISLPIHANRKYQTVRAIHETETNFPTQRNMLPMNQSPSKPNGGIRGREFYRTHQLSQPALNSSSHQLLPVYQQQQPSSLPHLSSRKGKAHMSHSSLHSSHSNQHLTQKPLFPPNQNKMTRSMTTDRINSPV</sequence>
<dbReference type="AlphaFoldDB" id="A0AA36FPL0"/>
<dbReference type="PANTHER" id="PTHR22168">
    <property type="entry name" value="TMEM26 PROTEIN"/>
    <property type="match status" value="1"/>
</dbReference>
<organism evidence="3 4">
    <name type="scientific">Octopus vulgaris</name>
    <name type="common">Common octopus</name>
    <dbReference type="NCBI Taxonomy" id="6645"/>
    <lineage>
        <taxon>Eukaryota</taxon>
        <taxon>Metazoa</taxon>
        <taxon>Spiralia</taxon>
        <taxon>Lophotrochozoa</taxon>
        <taxon>Mollusca</taxon>
        <taxon>Cephalopoda</taxon>
        <taxon>Coleoidea</taxon>
        <taxon>Octopodiformes</taxon>
        <taxon>Octopoda</taxon>
        <taxon>Incirrata</taxon>
        <taxon>Octopodidae</taxon>
        <taxon>Octopus</taxon>
    </lineage>
</organism>